<keyword evidence="11" id="KW-0762">Sugar transport</keyword>
<dbReference type="PROSITE" id="PS51096">
    <property type="entry name" value="PTS_EIIA_TYPE_4"/>
    <property type="match status" value="1"/>
</dbReference>
<evidence type="ECO:0000256" key="2">
    <source>
        <dbReference type="ARBA" id="ARBA00004236"/>
    </source>
</evidence>
<evidence type="ECO:0000256" key="17">
    <source>
        <dbReference type="ARBA" id="ARBA00030229"/>
    </source>
</evidence>
<dbReference type="Pfam" id="PF03830">
    <property type="entry name" value="PTSIIB_sorb"/>
    <property type="match status" value="1"/>
</dbReference>
<evidence type="ECO:0000256" key="12">
    <source>
        <dbReference type="ARBA" id="ARBA00022679"/>
    </source>
</evidence>
<evidence type="ECO:0000256" key="5">
    <source>
        <dbReference type="ARBA" id="ARBA00011929"/>
    </source>
</evidence>
<keyword evidence="15" id="KW-0472">Membrane</keyword>
<keyword evidence="12 21" id="KW-0808">Transferase</keyword>
<evidence type="ECO:0000256" key="6">
    <source>
        <dbReference type="ARBA" id="ARBA00021685"/>
    </source>
</evidence>
<evidence type="ECO:0000256" key="1">
    <source>
        <dbReference type="ARBA" id="ARBA00000514"/>
    </source>
</evidence>
<organism evidence="21 22">
    <name type="scientific">Lucifera butyrica</name>
    <dbReference type="NCBI Taxonomy" id="1351585"/>
    <lineage>
        <taxon>Bacteria</taxon>
        <taxon>Bacillati</taxon>
        <taxon>Bacillota</taxon>
        <taxon>Negativicutes</taxon>
        <taxon>Veillonellales</taxon>
        <taxon>Veillonellaceae</taxon>
        <taxon>Lucifera</taxon>
    </lineage>
</organism>
<keyword evidence="13" id="KW-0598">Phosphotransferase system</keyword>
<dbReference type="AlphaFoldDB" id="A0A498R9M5"/>
<keyword evidence="7" id="KW-0813">Transport</keyword>
<dbReference type="SUPFAM" id="SSF53062">
    <property type="entry name" value="PTS system fructose IIA component-like"/>
    <property type="match status" value="1"/>
</dbReference>
<evidence type="ECO:0000259" key="20">
    <source>
        <dbReference type="PROSITE" id="PS51101"/>
    </source>
</evidence>
<dbReference type="InterPro" id="IPR033887">
    <property type="entry name" value="PTS_IIA_man"/>
</dbReference>
<comment type="subcellular location">
    <subcellularLocation>
        <location evidence="2">Cell membrane</location>
    </subcellularLocation>
    <subcellularLocation>
        <location evidence="3">Cytoplasm</location>
    </subcellularLocation>
</comment>
<evidence type="ECO:0000256" key="14">
    <source>
        <dbReference type="ARBA" id="ARBA00022777"/>
    </source>
</evidence>
<sequence length="301" mass="33159">MRGFLLVGHGTLPEAFKYSLSMIVGDVSNVSTICLQPDQGKEDLKKKMQEMSDSFRDYEKVFVFADLLGGSPANAAVMEFLPQERYGLISGMNLPMLLTSILGPDTDLSAVLKAGRSGIQDMRKALDNPVSAVDEEKKTGIMEIRNVRIDARGIHGQVATAWVPKLGVNRIMVIDDLAVKDEMQKMALKMAKPNHIKLSILSTRKAAERLQEPGAYEGERLLVLIQRVETLKALAGHGYLFKEVNLGNVPARPGTTAYRKTVSLLPEEAAIIRELIAKGTYFTAQMVPNDNPDDFNSIIDK</sequence>
<keyword evidence="9" id="KW-0963">Cytoplasm</keyword>
<name>A0A498R9M5_9FIRM</name>
<comment type="subunit">
    <text evidence="4">Homodimer.</text>
</comment>
<keyword evidence="10" id="KW-0597">Phosphoprotein</keyword>
<dbReference type="Proteomes" id="UP000277811">
    <property type="component" value="Unassembled WGS sequence"/>
</dbReference>
<evidence type="ECO:0000313" key="22">
    <source>
        <dbReference type="Proteomes" id="UP000277811"/>
    </source>
</evidence>
<dbReference type="EC" id="2.7.1.191" evidence="5"/>
<dbReference type="GO" id="GO:0016301">
    <property type="term" value="F:kinase activity"/>
    <property type="evidence" value="ECO:0007669"/>
    <property type="project" value="UniProtKB-KW"/>
</dbReference>
<dbReference type="InterPro" id="IPR051471">
    <property type="entry name" value="Bacterial_PTS_sugar_comp"/>
</dbReference>
<dbReference type="RefSeq" id="WP_122628629.1">
    <property type="nucleotide sequence ID" value="NZ_UPPP01000079.1"/>
</dbReference>
<dbReference type="EMBL" id="UPPP01000079">
    <property type="protein sequence ID" value="VBB07695.1"/>
    <property type="molecule type" value="Genomic_DNA"/>
</dbReference>
<evidence type="ECO:0000256" key="16">
    <source>
        <dbReference type="ARBA" id="ARBA00023757"/>
    </source>
</evidence>
<dbReference type="GO" id="GO:0005737">
    <property type="term" value="C:cytoplasm"/>
    <property type="evidence" value="ECO:0007669"/>
    <property type="project" value="UniProtKB-SubCell"/>
</dbReference>
<dbReference type="InterPro" id="IPR004720">
    <property type="entry name" value="PTS_IIB_sorbose-sp"/>
</dbReference>
<feature type="domain" description="PTS EIIA type-4" evidence="19">
    <location>
        <begin position="1"/>
        <end position="141"/>
    </location>
</feature>
<dbReference type="Gene3D" id="3.40.35.10">
    <property type="entry name" value="Phosphotransferase system, sorbose subfamily IIB component"/>
    <property type="match status" value="1"/>
</dbReference>
<evidence type="ECO:0000256" key="4">
    <source>
        <dbReference type="ARBA" id="ARBA00011738"/>
    </source>
</evidence>
<reference evidence="21 22" key="1">
    <citation type="submission" date="2018-06" db="EMBL/GenBank/DDBJ databases">
        <authorList>
            <person name="Strepis N."/>
        </authorList>
    </citation>
    <scope>NUCLEOTIDE SEQUENCE [LARGE SCALE GENOMIC DNA]</scope>
    <source>
        <strain evidence="21">LUCI</strain>
    </source>
</reference>
<accession>A0A498R9M5</accession>
<evidence type="ECO:0000256" key="13">
    <source>
        <dbReference type="ARBA" id="ARBA00022683"/>
    </source>
</evidence>
<proteinExistence type="predicted"/>
<keyword evidence="22" id="KW-1185">Reference proteome</keyword>
<evidence type="ECO:0000256" key="8">
    <source>
        <dbReference type="ARBA" id="ARBA00022475"/>
    </source>
</evidence>
<evidence type="ECO:0000256" key="7">
    <source>
        <dbReference type="ARBA" id="ARBA00022448"/>
    </source>
</evidence>
<comment type="function">
    <text evidence="16">The phosphoenolpyruvate-dependent sugar phosphotransferase system (sugar PTS), a major carbohydrate active transport system, catalyzes the phosphorylation of incoming sugar substrates concomitantly with their translocation across the cell membrane. The enzyme II ManXYZ PTS system is involved in mannose transport.</text>
</comment>
<dbReference type="Gene3D" id="3.40.50.510">
    <property type="entry name" value="Phosphotransferase system, mannose-type IIA component"/>
    <property type="match status" value="1"/>
</dbReference>
<dbReference type="InterPro" id="IPR036667">
    <property type="entry name" value="PTS_IIB_sorbose-sp_sf"/>
</dbReference>
<evidence type="ECO:0000256" key="11">
    <source>
        <dbReference type="ARBA" id="ARBA00022597"/>
    </source>
</evidence>
<dbReference type="OrthoDB" id="9788818at2"/>
<dbReference type="InterPro" id="IPR004701">
    <property type="entry name" value="PTS_EIIA_man-typ"/>
</dbReference>
<dbReference type="InterPro" id="IPR036662">
    <property type="entry name" value="PTS_EIIA_man-typ_sf"/>
</dbReference>
<dbReference type="CDD" id="cd00006">
    <property type="entry name" value="PTS_IIA_man"/>
    <property type="match status" value="1"/>
</dbReference>
<dbReference type="GO" id="GO:0009401">
    <property type="term" value="P:phosphoenolpyruvate-dependent sugar phosphotransferase system"/>
    <property type="evidence" value="ECO:0007669"/>
    <property type="project" value="UniProtKB-KW"/>
</dbReference>
<keyword evidence="8" id="KW-1003">Cell membrane</keyword>
<evidence type="ECO:0000256" key="10">
    <source>
        <dbReference type="ARBA" id="ARBA00022553"/>
    </source>
</evidence>
<comment type="catalytic activity">
    <reaction evidence="1">
        <text>D-mannose(out) + N(pros)-phospho-L-histidyl-[protein] = D-mannose 6-phosphate(in) + L-histidyl-[protein]</text>
        <dbReference type="Rhea" id="RHEA:49232"/>
        <dbReference type="Rhea" id="RHEA-COMP:9745"/>
        <dbReference type="Rhea" id="RHEA-COMP:9746"/>
        <dbReference type="ChEBI" id="CHEBI:4208"/>
        <dbReference type="ChEBI" id="CHEBI:29979"/>
        <dbReference type="ChEBI" id="CHEBI:58735"/>
        <dbReference type="ChEBI" id="CHEBI:64837"/>
        <dbReference type="EC" id="2.7.1.191"/>
    </reaction>
</comment>
<keyword evidence="14" id="KW-0418">Kinase</keyword>
<dbReference type="SUPFAM" id="SSF52728">
    <property type="entry name" value="PTS IIb component"/>
    <property type="match status" value="1"/>
</dbReference>
<evidence type="ECO:0000256" key="15">
    <source>
        <dbReference type="ARBA" id="ARBA00023136"/>
    </source>
</evidence>
<protein>
    <recommendedName>
        <fullName evidence="6">PTS system mannose-specific EIIAB component</fullName>
        <ecNumber evidence="5">2.7.1.191</ecNumber>
    </recommendedName>
    <alternativeName>
        <fullName evidence="18">EIIAB-Man</fullName>
    </alternativeName>
    <alternativeName>
        <fullName evidence="17">EIII-Man</fullName>
    </alternativeName>
</protein>
<dbReference type="PANTHER" id="PTHR33799:SF1">
    <property type="entry name" value="PTS SYSTEM MANNOSE-SPECIFIC EIIAB COMPONENT-RELATED"/>
    <property type="match status" value="1"/>
</dbReference>
<evidence type="ECO:0000256" key="3">
    <source>
        <dbReference type="ARBA" id="ARBA00004496"/>
    </source>
</evidence>
<evidence type="ECO:0000313" key="21">
    <source>
        <dbReference type="EMBL" id="VBB07695.1"/>
    </source>
</evidence>
<dbReference type="PROSITE" id="PS51101">
    <property type="entry name" value="PTS_EIIB_TYPE_4"/>
    <property type="match status" value="1"/>
</dbReference>
<evidence type="ECO:0000256" key="18">
    <source>
        <dbReference type="ARBA" id="ARBA00032197"/>
    </source>
</evidence>
<dbReference type="GO" id="GO:0008982">
    <property type="term" value="F:protein-N(PI)-phosphohistidine-sugar phosphotransferase activity"/>
    <property type="evidence" value="ECO:0007669"/>
    <property type="project" value="InterPro"/>
</dbReference>
<evidence type="ECO:0000259" key="19">
    <source>
        <dbReference type="PROSITE" id="PS51096"/>
    </source>
</evidence>
<dbReference type="PANTHER" id="PTHR33799">
    <property type="entry name" value="PTS PERMEASE-RELATED-RELATED"/>
    <property type="match status" value="1"/>
</dbReference>
<gene>
    <name evidence="21" type="ORF">LUCI_2960</name>
</gene>
<dbReference type="Pfam" id="PF03610">
    <property type="entry name" value="EIIA-man"/>
    <property type="match status" value="1"/>
</dbReference>
<dbReference type="GO" id="GO:0005886">
    <property type="term" value="C:plasma membrane"/>
    <property type="evidence" value="ECO:0007669"/>
    <property type="project" value="UniProtKB-SubCell"/>
</dbReference>
<evidence type="ECO:0000256" key="9">
    <source>
        <dbReference type="ARBA" id="ARBA00022490"/>
    </source>
</evidence>
<feature type="domain" description="PTS EIIB type-4" evidence="20">
    <location>
        <begin position="140"/>
        <end position="301"/>
    </location>
</feature>